<dbReference type="PANTHER" id="PTHR22683:SF1">
    <property type="entry name" value="TYPE VII SECRETION SYSTEM PROTEIN ESSC"/>
    <property type="match status" value="1"/>
</dbReference>
<dbReference type="KEGG" id="mxe:MYXE_38980"/>
<feature type="binding site" evidence="9">
    <location>
        <begin position="794"/>
        <end position="801"/>
    </location>
    <ligand>
        <name>ATP</name>
        <dbReference type="ChEBI" id="CHEBI:30616"/>
    </ligand>
</feature>
<feature type="binding site" evidence="9">
    <location>
        <begin position="452"/>
        <end position="459"/>
    </location>
    <ligand>
        <name>ATP</name>
        <dbReference type="ChEBI" id="CHEBI:30616"/>
    </ligand>
</feature>
<feature type="compositionally biased region" description="Basic and acidic residues" evidence="10">
    <location>
        <begin position="965"/>
        <end position="974"/>
    </location>
</feature>
<dbReference type="PROSITE" id="PS50901">
    <property type="entry name" value="FTSK"/>
    <property type="match status" value="3"/>
</dbReference>
<feature type="transmembrane region" description="Helical" evidence="11">
    <location>
        <begin position="75"/>
        <end position="93"/>
    </location>
</feature>
<evidence type="ECO:0000256" key="11">
    <source>
        <dbReference type="SAM" id="Phobius"/>
    </source>
</evidence>
<keyword evidence="4" id="KW-0677">Repeat</keyword>
<dbReference type="GO" id="GO:0003677">
    <property type="term" value="F:DNA binding"/>
    <property type="evidence" value="ECO:0007669"/>
    <property type="project" value="InterPro"/>
</dbReference>
<keyword evidence="3 11" id="KW-0812">Transmembrane</keyword>
<dbReference type="InterPro" id="IPR027417">
    <property type="entry name" value="P-loop_NTPase"/>
</dbReference>
<reference evidence="13 14" key="1">
    <citation type="submission" date="2019-12" db="EMBL/GenBank/DDBJ databases">
        <title>Complete genome sequence of Mycolicibacterium xenopi str. JCM15661T.</title>
        <authorList>
            <person name="Yoshida M."/>
            <person name="Fukano H."/>
            <person name="Asakura T."/>
            <person name="Hoshino Y."/>
        </authorList>
    </citation>
    <scope>NUCLEOTIDE SEQUENCE [LARGE SCALE GENOMIC DNA]</scope>
    <source>
        <strain evidence="13 14">JCM 15661T</strain>
    </source>
</reference>
<gene>
    <name evidence="13" type="primary">eccC4</name>
    <name evidence="13" type="ORF">MYXE_38980</name>
</gene>
<evidence type="ECO:0000256" key="5">
    <source>
        <dbReference type="ARBA" id="ARBA00022741"/>
    </source>
</evidence>
<dbReference type="Gene3D" id="3.40.50.300">
    <property type="entry name" value="P-loop containing nucleotide triphosphate hydrolases"/>
    <property type="match status" value="3"/>
</dbReference>
<dbReference type="SUPFAM" id="SSF52540">
    <property type="entry name" value="P-loop containing nucleoside triphosphate hydrolases"/>
    <property type="match status" value="3"/>
</dbReference>
<dbReference type="RefSeq" id="WP_232061651.1">
    <property type="nucleotide sequence ID" value="NZ_AP022314.1"/>
</dbReference>
<evidence type="ECO:0000256" key="10">
    <source>
        <dbReference type="SAM" id="MobiDB-lite"/>
    </source>
</evidence>
<feature type="binding site" evidence="9">
    <location>
        <begin position="1083"/>
        <end position="1090"/>
    </location>
    <ligand>
        <name>ATP</name>
        <dbReference type="ChEBI" id="CHEBI:30616"/>
    </ligand>
</feature>
<sequence>MSQHDTTSTTAFAPAPRWAPPTYSTEQIAVAPPPAVAAPARNSLLVRLLPVVMAAATAAMMAVFGSRPPGRNPMLLVFPAMILVSVIVTATAVRTDQRVAELDGDRADYLKYLTELRSLVAKTAAAQYLSLMWCHPDPASLWTLVGGARMWERRPGDSDFCLVRIGTGPRPFARPLVAPEAAVAERSDPVTATALRRFLHTHATIADAPVAIELRGLDTVTIRGDPGRTRGLMRAMICQLAVMHAPDHLLIAAAISDHNWRYWEWLKWLPHHQHPTAGDGGGPARLAYRTRAEVETAVGELSSHPVVVVIVSDTETTGLAVLGAGAGDGHAGSVNLRVNGADVMLRDADGQEMPVRADQLAAVEAVVCAQRLAAHRVHRSSSDRARRGGTRWQDLLDIDDLTALHPPTRWVELNHCERLRVPLGTTLDGRLVELDIKEAAENGMGPHGLCIGATGSGKSELLRTVALGMMTRHPPDMLNLVLIDFKGGATFLGLERAPHVAAVITNLSDEAPLVARMGDALAGEMNRRQQLLRTAGNLVSVDAYTRARRDGADLPALPALFIIVDEFSELLSQHPDFADTFLAIGRLGRSLGMHLLLASQRLDDGRLRGLESHLSYRVCLKTLSANESRIVLGGPDAFELPNTPGAGFLQTANGESVRFQTAFVSGPCPTRLSRADPGDEQAGPVVRQFTATPMAPVAVTRIERSTETCGLTVLQAVVDELSKYGPAARQIWLPPLAAAPPLDNVLRDAGLTVGERVSSDLTVPIGIVDRPYEQRRTPLSVDLRAAAGNVAVVGAPQSGKSTTLRTLVMALAATHDPRRVQFYCLDFGGGALAFLHSLPHVGALAGTAQPELVARMIDELESIIRSREALFREHSIDSMAQYRRLRAERQTSVAADRFGDVFLVVDGWAGMCRRFPGLEAAIVAVAAQGLSFGVHVVISASRWAEIRPALKDQLGTRIELRLGDPADSELDRKQAQQVPNDKPGRGITPGGLHMLVALPRLDGVESTAGLAQACMESGEMLRRCYGDSAAPTVPLLPELVEHHSVLRRAGDESGGRVLLGLEARRLAPCPVEFDHHQHLLIIGDSECGKTSALRTLCREISRTKTAAQARVVIVDFRRSLLGVVESDHLAGYAISASALEALLPELLTVLQRRMPPPQATREELRTRSWWSGPELYLVVDDYDLVANTAAGNGLTRIAEYLPYAKDLGLHLVVARRSGGLTRAMFEPLLATMRELGCMGLVMSADPDDGPLFGSVRAAPLPPGRGILVTRGGPQQVQVSWSPPP</sequence>
<dbReference type="InterPro" id="IPR023837">
    <property type="entry name" value="EccCb-like_Actinobacteria"/>
</dbReference>
<dbReference type="NCBIfam" id="TIGR03925">
    <property type="entry name" value="T7SS_EccC_b"/>
    <property type="match status" value="1"/>
</dbReference>
<evidence type="ECO:0000256" key="9">
    <source>
        <dbReference type="PROSITE-ProRule" id="PRU00289"/>
    </source>
</evidence>
<dbReference type="GO" id="GO:0005886">
    <property type="term" value="C:plasma membrane"/>
    <property type="evidence" value="ECO:0007669"/>
    <property type="project" value="UniProtKB-SubCell"/>
</dbReference>
<feature type="region of interest" description="Disordered" evidence="10">
    <location>
        <begin position="965"/>
        <end position="988"/>
    </location>
</feature>
<keyword evidence="2" id="KW-1003">Cell membrane</keyword>
<evidence type="ECO:0000313" key="13">
    <source>
        <dbReference type="EMBL" id="BBU24108.1"/>
    </source>
</evidence>
<proteinExistence type="predicted"/>
<keyword evidence="5 9" id="KW-0547">Nucleotide-binding</keyword>
<feature type="domain" description="FtsK" evidence="12">
    <location>
        <begin position="776"/>
        <end position="969"/>
    </location>
</feature>
<dbReference type="SMART" id="SM00382">
    <property type="entry name" value="AAA"/>
    <property type="match status" value="3"/>
</dbReference>
<dbReference type="Proteomes" id="UP000464624">
    <property type="component" value="Chromosome"/>
</dbReference>
<dbReference type="EMBL" id="AP022314">
    <property type="protein sequence ID" value="BBU24108.1"/>
    <property type="molecule type" value="Genomic_DNA"/>
</dbReference>
<name>A0AAD1H3N2_MYCXE</name>
<keyword evidence="8 11" id="KW-0472">Membrane</keyword>
<dbReference type="InterPro" id="IPR050206">
    <property type="entry name" value="FtsK/SpoIIIE/SftA"/>
</dbReference>
<evidence type="ECO:0000256" key="6">
    <source>
        <dbReference type="ARBA" id="ARBA00022840"/>
    </source>
</evidence>
<feature type="transmembrane region" description="Helical" evidence="11">
    <location>
        <begin position="44"/>
        <end position="63"/>
    </location>
</feature>
<comment type="subcellular location">
    <subcellularLocation>
        <location evidence="1">Cell membrane</location>
        <topology evidence="1">Multi-pass membrane protein</topology>
    </subcellularLocation>
</comment>
<keyword evidence="6 9" id="KW-0067">ATP-binding</keyword>
<dbReference type="NCBIfam" id="TIGR03924">
    <property type="entry name" value="T7SS_EccC_a"/>
    <property type="match status" value="1"/>
</dbReference>
<evidence type="ECO:0000256" key="3">
    <source>
        <dbReference type="ARBA" id="ARBA00022692"/>
    </source>
</evidence>
<dbReference type="PANTHER" id="PTHR22683">
    <property type="entry name" value="SPORULATION PROTEIN RELATED"/>
    <property type="match status" value="1"/>
</dbReference>
<evidence type="ECO:0000259" key="12">
    <source>
        <dbReference type="PROSITE" id="PS50901"/>
    </source>
</evidence>
<protein>
    <submittedName>
        <fullName evidence="13">ESX-4 secretion system protein EccC4</fullName>
    </submittedName>
</protein>
<evidence type="ECO:0000256" key="4">
    <source>
        <dbReference type="ARBA" id="ARBA00022737"/>
    </source>
</evidence>
<evidence type="ECO:0000256" key="1">
    <source>
        <dbReference type="ARBA" id="ARBA00004651"/>
    </source>
</evidence>
<dbReference type="InterPro" id="IPR023836">
    <property type="entry name" value="EccCa-like_Actinobacteria"/>
</dbReference>
<keyword evidence="7 11" id="KW-1133">Transmembrane helix</keyword>
<evidence type="ECO:0000313" key="14">
    <source>
        <dbReference type="Proteomes" id="UP000464624"/>
    </source>
</evidence>
<accession>A0AAD1H3N2</accession>
<organism evidence="13 14">
    <name type="scientific">Mycobacterium xenopi</name>
    <dbReference type="NCBI Taxonomy" id="1789"/>
    <lineage>
        <taxon>Bacteria</taxon>
        <taxon>Bacillati</taxon>
        <taxon>Actinomycetota</taxon>
        <taxon>Actinomycetes</taxon>
        <taxon>Mycobacteriales</taxon>
        <taxon>Mycobacteriaceae</taxon>
        <taxon>Mycobacterium</taxon>
    </lineage>
</organism>
<dbReference type="InterPro" id="IPR002543">
    <property type="entry name" value="FtsK_dom"/>
</dbReference>
<evidence type="ECO:0000256" key="2">
    <source>
        <dbReference type="ARBA" id="ARBA00022475"/>
    </source>
</evidence>
<feature type="domain" description="FtsK" evidence="12">
    <location>
        <begin position="429"/>
        <end position="629"/>
    </location>
</feature>
<evidence type="ECO:0000256" key="7">
    <source>
        <dbReference type="ARBA" id="ARBA00022989"/>
    </source>
</evidence>
<feature type="domain" description="FtsK" evidence="12">
    <location>
        <begin position="1066"/>
        <end position="1250"/>
    </location>
</feature>
<dbReference type="Pfam" id="PF01580">
    <property type="entry name" value="FtsK_SpoIIIE"/>
    <property type="match status" value="2"/>
</dbReference>
<dbReference type="InterPro" id="IPR003593">
    <property type="entry name" value="AAA+_ATPase"/>
</dbReference>
<dbReference type="GO" id="GO:0005524">
    <property type="term" value="F:ATP binding"/>
    <property type="evidence" value="ECO:0007669"/>
    <property type="project" value="UniProtKB-UniRule"/>
</dbReference>
<evidence type="ECO:0000256" key="8">
    <source>
        <dbReference type="ARBA" id="ARBA00023136"/>
    </source>
</evidence>